<name>S4PVC1_9NEOP</name>
<reference evidence="1" key="1">
    <citation type="journal article" date="2013" name="BMC Genomics">
        <title>Unscrambling butterfly oogenesis.</title>
        <authorList>
            <person name="Carter J.M."/>
            <person name="Baker S.C."/>
            <person name="Pink R."/>
            <person name="Carter D.R."/>
            <person name="Collins A."/>
            <person name="Tomlin J."/>
            <person name="Gibbs M."/>
            <person name="Breuker C.J."/>
        </authorList>
    </citation>
    <scope>NUCLEOTIDE SEQUENCE</scope>
    <source>
        <tissue evidence="1">Ovary</tissue>
    </source>
</reference>
<sequence length="94" mass="9600">MGQVRDVLAHVLCGVESGVLSCVLGGVLGGEGAVWAVGGVREAARRRFESVRRGGVRRVAGVPGMVSVRLVAGRAGRVAQLVLGLADGREPAAR</sequence>
<dbReference type="AlphaFoldDB" id="S4PVC1"/>
<dbReference type="EMBL" id="GAIX01008798">
    <property type="protein sequence ID" value="JAA83762.1"/>
    <property type="molecule type" value="Transcribed_RNA"/>
</dbReference>
<reference evidence="1" key="2">
    <citation type="submission" date="2013-05" db="EMBL/GenBank/DDBJ databases">
        <authorList>
            <person name="Carter J.-M."/>
            <person name="Baker S.C."/>
            <person name="Pink R."/>
            <person name="Carter D.R.F."/>
            <person name="Collins A."/>
            <person name="Tomlin J."/>
            <person name="Gibbs M."/>
            <person name="Breuker C.J."/>
        </authorList>
    </citation>
    <scope>NUCLEOTIDE SEQUENCE</scope>
    <source>
        <tissue evidence="1">Ovary</tissue>
    </source>
</reference>
<accession>S4PVC1</accession>
<evidence type="ECO:0000313" key="1">
    <source>
        <dbReference type="EMBL" id="JAA83762.1"/>
    </source>
</evidence>
<feature type="non-terminal residue" evidence="1">
    <location>
        <position position="94"/>
    </location>
</feature>
<proteinExistence type="predicted"/>
<organism evidence="1">
    <name type="scientific">Pararge aegeria</name>
    <name type="common">speckled wood butterfly</name>
    <dbReference type="NCBI Taxonomy" id="116150"/>
    <lineage>
        <taxon>Eukaryota</taxon>
        <taxon>Metazoa</taxon>
        <taxon>Ecdysozoa</taxon>
        <taxon>Arthropoda</taxon>
        <taxon>Hexapoda</taxon>
        <taxon>Insecta</taxon>
        <taxon>Pterygota</taxon>
        <taxon>Neoptera</taxon>
        <taxon>Endopterygota</taxon>
        <taxon>Lepidoptera</taxon>
        <taxon>Glossata</taxon>
        <taxon>Ditrysia</taxon>
        <taxon>Papilionoidea</taxon>
        <taxon>Nymphalidae</taxon>
        <taxon>Satyrinae</taxon>
        <taxon>Satyrini</taxon>
        <taxon>Parargina</taxon>
        <taxon>Pararge</taxon>
    </lineage>
</organism>
<protein>
    <submittedName>
        <fullName evidence="1">Uncharacterized protein</fullName>
    </submittedName>
</protein>